<organism evidence="1 2">
    <name type="scientific">Mucilaginibacter polytrichastri</name>
    <dbReference type="NCBI Taxonomy" id="1302689"/>
    <lineage>
        <taxon>Bacteria</taxon>
        <taxon>Pseudomonadati</taxon>
        <taxon>Bacteroidota</taxon>
        <taxon>Sphingobacteriia</taxon>
        <taxon>Sphingobacteriales</taxon>
        <taxon>Sphingobacteriaceae</taxon>
        <taxon>Mucilaginibacter</taxon>
    </lineage>
</organism>
<dbReference type="Proteomes" id="UP000186720">
    <property type="component" value="Unassembled WGS sequence"/>
</dbReference>
<proteinExistence type="predicted"/>
<accession>A0A1Q5ZSR6</accession>
<comment type="caution">
    <text evidence="1">The sequence shown here is derived from an EMBL/GenBank/DDBJ whole genome shotgun (WGS) entry which is preliminary data.</text>
</comment>
<keyword evidence="2" id="KW-1185">Reference proteome</keyword>
<reference evidence="1 2" key="1">
    <citation type="submission" date="2016-11" db="EMBL/GenBank/DDBJ databases">
        <title>Whole Genome Sequencing of Mucilaginibacter polytrichastri RG4-7(T) isolated from the moss sample.</title>
        <authorList>
            <person name="Li Y."/>
        </authorList>
    </citation>
    <scope>NUCLEOTIDE SEQUENCE [LARGE SCALE GENOMIC DNA]</scope>
    <source>
        <strain evidence="1 2">RG4-7</strain>
    </source>
</reference>
<dbReference type="EMBL" id="MPPL01000001">
    <property type="protein sequence ID" value="OKS84815.1"/>
    <property type="molecule type" value="Genomic_DNA"/>
</dbReference>
<name>A0A1Q5ZSR6_9SPHI</name>
<dbReference type="AlphaFoldDB" id="A0A1Q5ZSR6"/>
<protein>
    <submittedName>
        <fullName evidence="1">Uncharacterized protein</fullName>
    </submittedName>
</protein>
<gene>
    <name evidence="1" type="ORF">RG47T_0250</name>
</gene>
<sequence>MQQGGGEMGELIPLRWPGATQMKCIYYIRDMADSTILKPFEFAVVSYKNLYCLLRQISWGYW</sequence>
<evidence type="ECO:0000313" key="1">
    <source>
        <dbReference type="EMBL" id="OKS84815.1"/>
    </source>
</evidence>
<evidence type="ECO:0000313" key="2">
    <source>
        <dbReference type="Proteomes" id="UP000186720"/>
    </source>
</evidence>